<name>A0A2A2M9J2_9GAMM</name>
<dbReference type="PANTHER" id="PTHR30486">
    <property type="entry name" value="TWITCHING MOTILITY PROTEIN PILT"/>
    <property type="match status" value="1"/>
</dbReference>
<dbReference type="GO" id="GO:0005524">
    <property type="term" value="F:ATP binding"/>
    <property type="evidence" value="ECO:0007669"/>
    <property type="project" value="InterPro"/>
</dbReference>
<dbReference type="NCBIfam" id="TIGR01420">
    <property type="entry name" value="pilT_fam"/>
    <property type="match status" value="1"/>
</dbReference>
<dbReference type="CDD" id="cd01131">
    <property type="entry name" value="PilT"/>
    <property type="match status" value="1"/>
</dbReference>
<dbReference type="PROSITE" id="PS00662">
    <property type="entry name" value="T2SP_E"/>
    <property type="match status" value="1"/>
</dbReference>
<dbReference type="Gene3D" id="3.40.50.300">
    <property type="entry name" value="P-loop containing nucleotide triphosphate hydrolases"/>
    <property type="match status" value="1"/>
</dbReference>
<feature type="domain" description="Bacterial type II secretion system protein E" evidence="2">
    <location>
        <begin position="193"/>
        <end position="207"/>
    </location>
</feature>
<evidence type="ECO:0000313" key="3">
    <source>
        <dbReference type="EMBL" id="PAV95440.1"/>
    </source>
</evidence>
<keyword evidence="4" id="KW-1185">Reference proteome</keyword>
<evidence type="ECO:0000259" key="2">
    <source>
        <dbReference type="PROSITE" id="PS00662"/>
    </source>
</evidence>
<dbReference type="EMBL" id="NQMS01000007">
    <property type="protein sequence ID" value="PAV95440.1"/>
    <property type="molecule type" value="Genomic_DNA"/>
</dbReference>
<organism evidence="3 4">
    <name type="scientific">Hafnia paralvei</name>
    <dbReference type="NCBI Taxonomy" id="546367"/>
    <lineage>
        <taxon>Bacteria</taxon>
        <taxon>Pseudomonadati</taxon>
        <taxon>Pseudomonadota</taxon>
        <taxon>Gammaproteobacteria</taxon>
        <taxon>Enterobacterales</taxon>
        <taxon>Hafniaceae</taxon>
        <taxon>Hafnia</taxon>
    </lineage>
</organism>
<dbReference type="Proteomes" id="UP000218796">
    <property type="component" value="Unassembled WGS sequence"/>
</dbReference>
<reference evidence="3 4" key="1">
    <citation type="submission" date="2017-08" db="EMBL/GenBank/DDBJ databases">
        <title>Draft Genome Sequence of Hafnia alvei CITHA-6 Isolated from Raw Bovine Milk.</title>
        <authorList>
            <person name="Culligan E.P."/>
            <person name="Mcsweeney A."/>
            <person name="O'Doherty C."/>
            <person name="Gleeson E."/>
            <person name="O'Riordan D."/>
            <person name="Sleator R.D."/>
        </authorList>
    </citation>
    <scope>NUCLEOTIDE SEQUENCE [LARGE SCALE GENOMIC DNA]</scope>
    <source>
        <strain evidence="3 4">CITHA-6</strain>
    </source>
</reference>
<dbReference type="Pfam" id="PF00437">
    <property type="entry name" value="T2SSE"/>
    <property type="match status" value="1"/>
</dbReference>
<dbReference type="InterPro" id="IPR027417">
    <property type="entry name" value="P-loop_NTPase"/>
</dbReference>
<dbReference type="GO" id="GO:0016887">
    <property type="term" value="F:ATP hydrolysis activity"/>
    <property type="evidence" value="ECO:0007669"/>
    <property type="project" value="InterPro"/>
</dbReference>
<evidence type="ECO:0000256" key="1">
    <source>
        <dbReference type="ARBA" id="ARBA00006611"/>
    </source>
</evidence>
<dbReference type="InterPro" id="IPR003593">
    <property type="entry name" value="AAA+_ATPase"/>
</dbReference>
<dbReference type="OrthoDB" id="9804785at2"/>
<dbReference type="Gene3D" id="3.30.450.90">
    <property type="match status" value="1"/>
</dbReference>
<dbReference type="PANTHER" id="PTHR30486:SF6">
    <property type="entry name" value="TYPE IV PILUS RETRACTATION ATPASE PILT"/>
    <property type="match status" value="1"/>
</dbReference>
<dbReference type="RefSeq" id="WP_039187829.1">
    <property type="nucleotide sequence ID" value="NZ_CAUFSP010000009.1"/>
</dbReference>
<gene>
    <name evidence="3" type="ORF">CJD50_16105</name>
</gene>
<dbReference type="SUPFAM" id="SSF52540">
    <property type="entry name" value="P-loop containing nucleoside triphosphate hydrolases"/>
    <property type="match status" value="1"/>
</dbReference>
<accession>A0A2A2M9J2</accession>
<dbReference type="InterPro" id="IPR001482">
    <property type="entry name" value="T2SS/T4SS_dom"/>
</dbReference>
<dbReference type="AlphaFoldDB" id="A0A2A2M9J2"/>
<dbReference type="SMART" id="SM00382">
    <property type="entry name" value="AAA"/>
    <property type="match status" value="1"/>
</dbReference>
<evidence type="ECO:0000313" key="4">
    <source>
        <dbReference type="Proteomes" id="UP000218796"/>
    </source>
</evidence>
<sequence length="341" mass="37428">MDFCDLLARSVKQNASDLHLCTGYPPVLRIDGALQTLGTEAITSREIESWLTMQLPSEADVVWRQQHQVDFALNLNGGTRLRVNAFQQLHGPSLALRLIPSTVPTLASLATPEMLQEQLAQGSGLILVCGATGSGKSTTLAAMLNEINHHQPWHIITLEDPLEFIHTPSKSLIQQREIGSHVINFHHALRAALREDPDVILLGELRDAESIRLALTAAETGHLVLATLHTRGAAQAVERLIDVFPAEEKNFVRTQIAGSLRAVLAQQLLPKQGGGRVAAFELLLNTSAVSNLIREDKAHQIASILQTGQRQGMQSFEQHLTHLENEGKLYKNRKITPDKTG</sequence>
<comment type="similarity">
    <text evidence="1">Belongs to the GSP E family.</text>
</comment>
<dbReference type="InterPro" id="IPR006321">
    <property type="entry name" value="PilT/PilU"/>
</dbReference>
<proteinExistence type="inferred from homology"/>
<protein>
    <submittedName>
        <fullName evidence="3">Type IV pili twitching motility protein PilT</fullName>
    </submittedName>
</protein>
<dbReference type="InterPro" id="IPR050921">
    <property type="entry name" value="T4SS_GSP_E_ATPase"/>
</dbReference>
<comment type="caution">
    <text evidence="3">The sequence shown here is derived from an EMBL/GenBank/DDBJ whole genome shotgun (WGS) entry which is preliminary data.</text>
</comment>